<dbReference type="SUPFAM" id="SSF51735">
    <property type="entry name" value="NAD(P)-binding Rossmann-fold domains"/>
    <property type="match status" value="1"/>
</dbReference>
<name>X7XNC8_MYCKA</name>
<evidence type="ECO:0000256" key="3">
    <source>
        <dbReference type="ARBA" id="ARBA00023268"/>
    </source>
</evidence>
<keyword evidence="3" id="KW-0511">Multifunctional enzyme</keyword>
<reference evidence="5 6" key="1">
    <citation type="submission" date="2013-12" db="EMBL/GenBank/DDBJ databases">
        <authorList>
            <person name="Brown-Elliot B."/>
            <person name="Wallace R."/>
            <person name="Lenaerts A."/>
            <person name="Ordway D."/>
            <person name="DeGroote M.A."/>
            <person name="Parker T."/>
            <person name="Sizemore C."/>
            <person name="Tallon L.J."/>
            <person name="Sadzewicz L.K."/>
            <person name="Sengamalay N."/>
            <person name="Fraser C.M."/>
            <person name="Hine E."/>
            <person name="Shefchek K.A."/>
            <person name="Das S.P."/>
            <person name="Tettelin H."/>
        </authorList>
    </citation>
    <scope>NUCLEOTIDE SEQUENCE [LARGE SCALE GENOMIC DNA]</scope>
    <source>
        <strain evidence="5 6">662</strain>
    </source>
</reference>
<dbReference type="AlphaFoldDB" id="X7XNC8"/>
<evidence type="ECO:0000313" key="6">
    <source>
        <dbReference type="Proteomes" id="UP000020561"/>
    </source>
</evidence>
<evidence type="ECO:0000259" key="4">
    <source>
        <dbReference type="Pfam" id="PF08659"/>
    </source>
</evidence>
<dbReference type="InterPro" id="IPR013968">
    <property type="entry name" value="PKS_KR"/>
</dbReference>
<accession>X7XNC8</accession>
<feature type="domain" description="Ketoreductase (KR)" evidence="4">
    <location>
        <begin position="2"/>
        <end position="75"/>
    </location>
</feature>
<keyword evidence="1" id="KW-0596">Phosphopantetheine</keyword>
<protein>
    <submittedName>
        <fullName evidence="5">Short chain dehydrogenase family protein</fullName>
    </submittedName>
</protein>
<evidence type="ECO:0000313" key="5">
    <source>
        <dbReference type="EMBL" id="ETZ96308.1"/>
    </source>
</evidence>
<feature type="non-terminal residue" evidence="5">
    <location>
        <position position="121"/>
    </location>
</feature>
<dbReference type="Proteomes" id="UP000020561">
    <property type="component" value="Unassembled WGS sequence"/>
</dbReference>
<evidence type="ECO:0000256" key="1">
    <source>
        <dbReference type="ARBA" id="ARBA00022450"/>
    </source>
</evidence>
<dbReference type="InterPro" id="IPR050091">
    <property type="entry name" value="PKS_NRPS_Biosynth_Enz"/>
</dbReference>
<keyword evidence="2" id="KW-0597">Phosphoprotein</keyword>
<dbReference type="PANTHER" id="PTHR43775">
    <property type="entry name" value="FATTY ACID SYNTHASE"/>
    <property type="match status" value="1"/>
</dbReference>
<dbReference type="GO" id="GO:0004312">
    <property type="term" value="F:fatty acid synthase activity"/>
    <property type="evidence" value="ECO:0007669"/>
    <property type="project" value="TreeGrafter"/>
</dbReference>
<comment type="caution">
    <text evidence="5">The sequence shown here is derived from an EMBL/GenBank/DDBJ whole genome shotgun (WGS) entry which is preliminary data.</text>
</comment>
<dbReference type="InterPro" id="IPR036291">
    <property type="entry name" value="NAD(P)-bd_dom_sf"/>
</dbReference>
<gene>
    <name evidence="5" type="ORF">I545_7032</name>
</gene>
<dbReference type="EMBL" id="JAOA01000052">
    <property type="protein sequence ID" value="ETZ96308.1"/>
    <property type="molecule type" value="Genomic_DNA"/>
</dbReference>
<organism evidence="5 6">
    <name type="scientific">Mycobacterium kansasii 662</name>
    <dbReference type="NCBI Taxonomy" id="1299326"/>
    <lineage>
        <taxon>Bacteria</taxon>
        <taxon>Bacillati</taxon>
        <taxon>Actinomycetota</taxon>
        <taxon>Actinomycetes</taxon>
        <taxon>Mycobacteriales</taxon>
        <taxon>Mycobacteriaceae</taxon>
        <taxon>Mycobacterium</taxon>
    </lineage>
</organism>
<dbReference type="GO" id="GO:0006633">
    <property type="term" value="P:fatty acid biosynthetic process"/>
    <property type="evidence" value="ECO:0007669"/>
    <property type="project" value="TreeGrafter"/>
</dbReference>
<dbReference type="Gene3D" id="3.40.50.720">
    <property type="entry name" value="NAD(P)-binding Rossmann-like Domain"/>
    <property type="match status" value="1"/>
</dbReference>
<sequence length="121" mass="13237">MLLSQMTYDDVTAMFAPKLDAAALLHRLSVTTPVRHFVLFSSISGLTGSRWLAHYTATSGYLDALAYARRVMGCRPPSSIGACGSPWLTPNIRPARSVSDPGCCPWTTRSPSARCRWCSTR</sequence>
<evidence type="ECO:0000256" key="2">
    <source>
        <dbReference type="ARBA" id="ARBA00022553"/>
    </source>
</evidence>
<dbReference type="PANTHER" id="PTHR43775:SF37">
    <property type="entry name" value="SI:DKEY-61P9.11"/>
    <property type="match status" value="1"/>
</dbReference>
<proteinExistence type="predicted"/>
<dbReference type="Pfam" id="PF08659">
    <property type="entry name" value="KR"/>
    <property type="match status" value="1"/>
</dbReference>